<dbReference type="GO" id="GO:0003677">
    <property type="term" value="F:DNA binding"/>
    <property type="evidence" value="ECO:0007669"/>
    <property type="project" value="UniProtKB-UniRule"/>
</dbReference>
<dbReference type="InterPro" id="IPR050624">
    <property type="entry name" value="HTH-type_Tx_Regulator"/>
</dbReference>
<keyword evidence="1 2" id="KW-0238">DNA-binding</keyword>
<evidence type="ECO:0000256" key="1">
    <source>
        <dbReference type="ARBA" id="ARBA00023125"/>
    </source>
</evidence>
<dbReference type="PANTHER" id="PTHR43479:SF11">
    <property type="entry name" value="ACREF_ENVCD OPERON REPRESSOR-RELATED"/>
    <property type="match status" value="1"/>
</dbReference>
<sequence>MKKKDTSYVKEQITMALLRLMEKKEFDSINITDIVKEAMVGRASFYRNFQDKTDVLKQYLMLLIKNWGKEFEEVGDPNWVKSLFGHYYQYKDFYLLLYRCNMSYLIFDTIKAVSGPRVEQDNISAYFSAWFCGGLFAWIDQWITRGMSETPDEMTLLLQQIDRQSHGK</sequence>
<dbReference type="AlphaFoldDB" id="A0A6N2Y6I7"/>
<dbReference type="InterPro" id="IPR009057">
    <property type="entry name" value="Homeodomain-like_sf"/>
</dbReference>
<name>A0A6N2Y6I7_9CLOT</name>
<dbReference type="InterPro" id="IPR001647">
    <property type="entry name" value="HTH_TetR"/>
</dbReference>
<evidence type="ECO:0000256" key="2">
    <source>
        <dbReference type="PROSITE-ProRule" id="PRU00335"/>
    </source>
</evidence>
<dbReference type="Gene3D" id="1.10.357.10">
    <property type="entry name" value="Tetracycline Repressor, domain 2"/>
    <property type="match status" value="1"/>
</dbReference>
<dbReference type="RefSeq" id="WP_156624250.1">
    <property type="nucleotide sequence ID" value="NZ_CACRTO010000005.1"/>
</dbReference>
<dbReference type="Pfam" id="PF00440">
    <property type="entry name" value="TetR_N"/>
    <property type="match status" value="1"/>
</dbReference>
<dbReference type="PROSITE" id="PS50977">
    <property type="entry name" value="HTH_TETR_2"/>
    <property type="match status" value="1"/>
</dbReference>
<dbReference type="SUPFAM" id="SSF46689">
    <property type="entry name" value="Homeodomain-like"/>
    <property type="match status" value="1"/>
</dbReference>
<evidence type="ECO:0000313" key="4">
    <source>
        <dbReference type="EMBL" id="VYT62354.1"/>
    </source>
</evidence>
<organism evidence="4">
    <name type="scientific">Clostridium tertium</name>
    <dbReference type="NCBI Taxonomy" id="1559"/>
    <lineage>
        <taxon>Bacteria</taxon>
        <taxon>Bacillati</taxon>
        <taxon>Bacillota</taxon>
        <taxon>Clostridia</taxon>
        <taxon>Eubacteriales</taxon>
        <taxon>Clostridiaceae</taxon>
        <taxon>Clostridium</taxon>
    </lineage>
</organism>
<proteinExistence type="predicted"/>
<evidence type="ECO:0000259" key="3">
    <source>
        <dbReference type="PROSITE" id="PS50977"/>
    </source>
</evidence>
<accession>A0A6N2Y6I7</accession>
<feature type="domain" description="HTH tetR-type" evidence="3">
    <location>
        <begin position="7"/>
        <end position="67"/>
    </location>
</feature>
<reference evidence="4" key="1">
    <citation type="submission" date="2019-11" db="EMBL/GenBank/DDBJ databases">
        <authorList>
            <person name="Feng L."/>
        </authorList>
    </citation>
    <scope>NUCLEOTIDE SEQUENCE</scope>
    <source>
        <strain evidence="4">CTertiumLFYP3</strain>
    </source>
</reference>
<dbReference type="PANTHER" id="PTHR43479">
    <property type="entry name" value="ACREF/ENVCD OPERON REPRESSOR-RELATED"/>
    <property type="match status" value="1"/>
</dbReference>
<gene>
    <name evidence="4" type="ORF">CTLFYP3_00271</name>
</gene>
<dbReference type="InterPro" id="IPR039532">
    <property type="entry name" value="TetR_C_Firmicutes"/>
</dbReference>
<feature type="DNA-binding region" description="H-T-H motif" evidence="2">
    <location>
        <begin position="30"/>
        <end position="49"/>
    </location>
</feature>
<dbReference type="EMBL" id="CACRTO010000005">
    <property type="protein sequence ID" value="VYT62354.1"/>
    <property type="molecule type" value="Genomic_DNA"/>
</dbReference>
<protein>
    <submittedName>
        <fullName evidence="4">Bacterial regulatory proteins, tetR family</fullName>
    </submittedName>
</protein>
<dbReference type="Pfam" id="PF14278">
    <property type="entry name" value="TetR_C_8"/>
    <property type="match status" value="1"/>
</dbReference>